<reference evidence="4 5" key="1">
    <citation type="submission" date="2020-04" db="EMBL/GenBank/DDBJ databases">
        <title>Rhodospirillaceae bacterium KN72 isolated from deep sea.</title>
        <authorList>
            <person name="Zhang D.-C."/>
        </authorList>
    </citation>
    <scope>NUCLEOTIDE SEQUENCE [LARGE SCALE GENOMIC DNA]</scope>
    <source>
        <strain evidence="4 5">KN72</strain>
    </source>
</reference>
<keyword evidence="2" id="KW-0732">Signal</keyword>
<sequence length="741" mass="78077">MPFPTVRGARAFALALLGATILSPAGAALADGAFNRIATFPVYETLPDGVDRKTETSAEIISASKDGNTLIFTDSPSNALVFVDASQADAPKSLGRVALGGEPTSVSVAAGVALVGVNTSKSYVEPSGNLSVVTIDGHEIAARCDVKGQPDSVAVSPDGKYVAIAIENERDEDLNDGVIPQMPAGHLAVFDLDGNGMPTNCDAVRIVDMTGLADIAPSDPEPEFVSINADNIAVVTLQENNHIALVDLAAGKVTAHFSAGTSSADAIPTEKARSSDGTGSIKDVPREPDAVAWIDENRFVTANEGDYKGGSRGFTIFDTTGAILFDSGADLEHMAMRHGHYPAKRAHKKGAEPEGVTVGTFGGETYIFVSAERANFAAVYRDTGAAPEFVQFLPTNVGPEGSLALPQRDLFVVANEVDSAEDNVRAAVGLYRFGSDTPAYPTILSDKDPKTGAPIGWGALSGMAADPQSPGKVFAVSDSFYDAARIFTLDVSSSPVHITSYVDLHGGTAKHYDLEGIALRDAGGFWLASEGHPKKELAHLLIQAAADGTVIREIPLPEALTAQAERFSLEGVSEFTVDGKPRVVVAVQREWGDDPKDLTKLGIFDPEAEAWTFVRYPLDAPKDGGWVGLSEITHLDGQRFLVIERDNKGGPDAAIKQLALIDLSTVTPKPFGEDLPTVEKRVIMDLLPAMQSGHGWTPDKVEGLAVTADNRLLAVTDNDGVDDASGETMFLDLGTVDTAGW</sequence>
<dbReference type="Pfam" id="PF13449">
    <property type="entry name" value="Phytase-like"/>
    <property type="match status" value="1"/>
</dbReference>
<dbReference type="InterPro" id="IPR011044">
    <property type="entry name" value="Quino_amine_DH_bsu"/>
</dbReference>
<dbReference type="PANTHER" id="PTHR46928:SF1">
    <property type="entry name" value="MESENCHYME-SPECIFIC CELL SURFACE GLYCOPROTEIN"/>
    <property type="match status" value="1"/>
</dbReference>
<dbReference type="PANTHER" id="PTHR46928">
    <property type="entry name" value="MESENCHYME-SPECIFIC CELL SURFACE GLYCOPROTEIN"/>
    <property type="match status" value="1"/>
</dbReference>
<comment type="caution">
    <text evidence="4">The sequence shown here is derived from an EMBL/GenBank/DDBJ whole genome shotgun (WGS) entry which is preliminary data.</text>
</comment>
<evidence type="ECO:0000256" key="1">
    <source>
        <dbReference type="SAM" id="MobiDB-lite"/>
    </source>
</evidence>
<evidence type="ECO:0000313" key="4">
    <source>
        <dbReference type="EMBL" id="NMM46323.1"/>
    </source>
</evidence>
<protein>
    <submittedName>
        <fullName evidence="4">Esterase-like activity of phytase family protein</fullName>
    </submittedName>
</protein>
<dbReference type="Proteomes" id="UP000539372">
    <property type="component" value="Unassembled WGS sequence"/>
</dbReference>
<dbReference type="AlphaFoldDB" id="A0A7Y0E379"/>
<evidence type="ECO:0000313" key="5">
    <source>
        <dbReference type="Proteomes" id="UP000539372"/>
    </source>
</evidence>
<dbReference type="Gene3D" id="2.130.10.10">
    <property type="entry name" value="YVTN repeat-like/Quinoprotein amine dehydrogenase"/>
    <property type="match status" value="1"/>
</dbReference>
<feature type="region of interest" description="Disordered" evidence="1">
    <location>
        <begin position="260"/>
        <end position="285"/>
    </location>
</feature>
<dbReference type="SUPFAM" id="SSF75011">
    <property type="entry name" value="3-carboxy-cis,cis-mucoante lactonizing enzyme"/>
    <property type="match status" value="1"/>
</dbReference>
<feature type="signal peptide" evidence="2">
    <location>
        <begin position="1"/>
        <end position="30"/>
    </location>
</feature>
<feature type="chain" id="PRO_5030697579" evidence="2">
    <location>
        <begin position="31"/>
        <end position="741"/>
    </location>
</feature>
<dbReference type="EMBL" id="JABBNT010000005">
    <property type="protein sequence ID" value="NMM46323.1"/>
    <property type="molecule type" value="Genomic_DNA"/>
</dbReference>
<dbReference type="InterPro" id="IPR052956">
    <property type="entry name" value="Mesenchyme-surface_protein"/>
</dbReference>
<name>A0A7Y0E379_9PROT</name>
<evidence type="ECO:0000256" key="2">
    <source>
        <dbReference type="SAM" id="SignalP"/>
    </source>
</evidence>
<proteinExistence type="predicted"/>
<accession>A0A7Y0E379</accession>
<evidence type="ECO:0000259" key="3">
    <source>
        <dbReference type="Pfam" id="PF13449"/>
    </source>
</evidence>
<keyword evidence="5" id="KW-1185">Reference proteome</keyword>
<organism evidence="4 5">
    <name type="scientific">Pacificispira spongiicola</name>
    <dbReference type="NCBI Taxonomy" id="2729598"/>
    <lineage>
        <taxon>Bacteria</taxon>
        <taxon>Pseudomonadati</taxon>
        <taxon>Pseudomonadota</taxon>
        <taxon>Alphaproteobacteria</taxon>
        <taxon>Rhodospirillales</taxon>
        <taxon>Rhodospirillaceae</taxon>
        <taxon>Pacificispira</taxon>
    </lineage>
</organism>
<feature type="domain" description="Phytase-like" evidence="3">
    <location>
        <begin position="456"/>
        <end position="719"/>
    </location>
</feature>
<gene>
    <name evidence="4" type="ORF">HH303_17665</name>
</gene>
<dbReference type="InterPro" id="IPR027372">
    <property type="entry name" value="Phytase-like_dom"/>
</dbReference>
<dbReference type="SUPFAM" id="SSF50969">
    <property type="entry name" value="YVTN repeat-like/Quinoprotein amine dehydrogenase"/>
    <property type="match status" value="1"/>
</dbReference>
<dbReference type="RefSeq" id="WP_169626684.1">
    <property type="nucleotide sequence ID" value="NZ_JABBNT010000005.1"/>
</dbReference>
<dbReference type="InterPro" id="IPR015943">
    <property type="entry name" value="WD40/YVTN_repeat-like_dom_sf"/>
</dbReference>